<dbReference type="PANTHER" id="PTHR43581">
    <property type="entry name" value="ATP/GTP PHOSPHATASE"/>
    <property type="match status" value="1"/>
</dbReference>
<sequence length="421" mass="47953">MHFKRTEIQNFKSIEKMSLNFSSGVNLLIGDNGVGKTTVLEALALSVQTYFSRMNDITKKGITQKDVRFTSSLVGDASQHRMYYTPTTIKSTVELGGVEYSSEISREDETNATRTKYVGKELAAAGRELLNSQTEILPVICYFSTSRVVDTQKASTSSVGKNKLNDRRCGYMDCLNATLDRKALTDWAFKMAMAEYKKGMPIAEYEAFKKAVGTFMQKMNDLDEIPLVEYTRDFEDITYTENGKTMPVNYLSAGYQSLLWMLMEISFRIALLNPEMSDYSQAEGIVLIDEIDMHLHPRWQWKILDALHNSFPKIQFIAATHSPIIILSFKDAKLLSIGQNGVEELSGAYAYSIDDVVEYKQGSSGIPQELWQRKKEFEDAFYQRDKQSSQKALDGMKKLFGEDNTEVKRAEAKMRMRKNWN</sequence>
<dbReference type="InterPro" id="IPR027417">
    <property type="entry name" value="P-loop_NTPase"/>
</dbReference>
<reference evidence="2" key="1">
    <citation type="submission" date="2021-02" db="EMBL/GenBank/DDBJ databases">
        <title>Infant gut strain persistence is associated with maternal origin, phylogeny, and functional potential including surface adhesion and iron acquisition.</title>
        <authorList>
            <person name="Lou Y.C."/>
        </authorList>
    </citation>
    <scope>NUCLEOTIDE SEQUENCE</scope>
    <source>
        <strain evidence="2">L3_101_367G1_dasL3_101_367G1_metabat.metabat.26</strain>
    </source>
</reference>
<dbReference type="GO" id="GO:0005524">
    <property type="term" value="F:ATP binding"/>
    <property type="evidence" value="ECO:0007669"/>
    <property type="project" value="InterPro"/>
</dbReference>
<dbReference type="InterPro" id="IPR003959">
    <property type="entry name" value="ATPase_AAA_core"/>
</dbReference>
<dbReference type="PANTHER" id="PTHR43581:SF2">
    <property type="entry name" value="EXCINUCLEASE ATPASE SUBUNIT"/>
    <property type="match status" value="1"/>
</dbReference>
<dbReference type="RefSeq" id="WP_270662727.1">
    <property type="nucleotide sequence ID" value="NZ_CP170812.1"/>
</dbReference>
<dbReference type="GO" id="GO:0006302">
    <property type="term" value="P:double-strand break repair"/>
    <property type="evidence" value="ECO:0007669"/>
    <property type="project" value="InterPro"/>
</dbReference>
<evidence type="ECO:0000259" key="1">
    <source>
        <dbReference type="SMART" id="SM00382"/>
    </source>
</evidence>
<dbReference type="Pfam" id="PF13476">
    <property type="entry name" value="AAA_23"/>
    <property type="match status" value="1"/>
</dbReference>
<dbReference type="AlphaFoldDB" id="A0A943IS49"/>
<comment type="caution">
    <text evidence="2">The sequence shown here is derived from an EMBL/GenBank/DDBJ whole genome shotgun (WGS) entry which is preliminary data.</text>
</comment>
<accession>A0A943IS49</accession>
<proteinExistence type="predicted"/>
<dbReference type="SUPFAM" id="SSF52540">
    <property type="entry name" value="P-loop containing nucleoside triphosphate hydrolases"/>
    <property type="match status" value="1"/>
</dbReference>
<dbReference type="SMART" id="SM00382">
    <property type="entry name" value="AAA"/>
    <property type="match status" value="1"/>
</dbReference>
<dbReference type="GO" id="GO:0016887">
    <property type="term" value="F:ATP hydrolysis activity"/>
    <property type="evidence" value="ECO:0007669"/>
    <property type="project" value="InterPro"/>
</dbReference>
<dbReference type="InterPro" id="IPR051396">
    <property type="entry name" value="Bact_Antivir_Def_Nuclease"/>
</dbReference>
<dbReference type="Proteomes" id="UP000733372">
    <property type="component" value="Unassembled WGS sequence"/>
</dbReference>
<dbReference type="Pfam" id="PF13304">
    <property type="entry name" value="AAA_21"/>
    <property type="match status" value="1"/>
</dbReference>
<feature type="domain" description="AAA+ ATPase" evidence="1">
    <location>
        <begin position="22"/>
        <end position="363"/>
    </location>
</feature>
<evidence type="ECO:0000313" key="3">
    <source>
        <dbReference type="Proteomes" id="UP000733372"/>
    </source>
</evidence>
<protein>
    <submittedName>
        <fullName evidence="2">AAA family ATPase</fullName>
    </submittedName>
</protein>
<organism evidence="2 3">
    <name type="scientific">Faecalibacterium prausnitzii</name>
    <dbReference type="NCBI Taxonomy" id="853"/>
    <lineage>
        <taxon>Bacteria</taxon>
        <taxon>Bacillati</taxon>
        <taxon>Bacillota</taxon>
        <taxon>Clostridia</taxon>
        <taxon>Eubacteriales</taxon>
        <taxon>Oscillospiraceae</taxon>
        <taxon>Faecalibacterium</taxon>
    </lineage>
</organism>
<dbReference type="InterPro" id="IPR003593">
    <property type="entry name" value="AAA+_ATPase"/>
</dbReference>
<evidence type="ECO:0000313" key="2">
    <source>
        <dbReference type="EMBL" id="MBS5687617.1"/>
    </source>
</evidence>
<name>A0A943IS49_9FIRM</name>
<dbReference type="EMBL" id="JAGZAM010000011">
    <property type="protein sequence ID" value="MBS5687617.1"/>
    <property type="molecule type" value="Genomic_DNA"/>
</dbReference>
<gene>
    <name evidence="2" type="ORF">KHW66_06135</name>
</gene>
<dbReference type="Gene3D" id="3.40.50.300">
    <property type="entry name" value="P-loop containing nucleotide triphosphate hydrolases"/>
    <property type="match status" value="1"/>
</dbReference>
<dbReference type="InterPro" id="IPR038729">
    <property type="entry name" value="Rad50/SbcC_AAA"/>
</dbReference>